<dbReference type="Proteomes" id="UP000245506">
    <property type="component" value="Unassembled WGS sequence"/>
</dbReference>
<feature type="region of interest" description="Disordered" evidence="2">
    <location>
        <begin position="367"/>
        <end position="389"/>
    </location>
</feature>
<dbReference type="PANTHER" id="PTHR48207">
    <property type="entry name" value="SUCCINATE--HYDROXYMETHYLGLUTARATE COA-TRANSFERASE"/>
    <property type="match status" value="1"/>
</dbReference>
<feature type="compositionally biased region" description="Acidic residues" evidence="2">
    <location>
        <begin position="380"/>
        <end position="389"/>
    </location>
</feature>
<sequence length="389" mass="42957">MTSSMPLEGIRVIDMTEALAGPYCAMMLGDMGADVIKVERTGSGDQARKWGPPFLESESAYYMSTNRNKRCITVDIKDPDDLARLHKLLETADVFITNNPRLDSLKRYKLDPDYLRSINPKLIFSALSGYGHTGPKANRGGYDLIAQGETGLMAITGGPEDGPMRFPTPISDITGGLYSTIGILNALYARDKKAGGSGSGQFLDVALVDSEMTWLANLGGSYLNAGQKPKKMGNQHPTITPYQPVRAKDKDIIIAVGTQAVWGRFYKILDLDEALVASRFATNEQRNEHRDELIALIEEVLMTQNADHWIDQFVAHQIPAGPINLPDEILEDEHTLARGMVIEMDHPLVGTVRNIGNPINLSETPVTYRKHPPMLGEHNDEIDEEIGWQ</sequence>
<evidence type="ECO:0000313" key="3">
    <source>
        <dbReference type="EMBL" id="PWQ94740.1"/>
    </source>
</evidence>
<dbReference type="GO" id="GO:0008410">
    <property type="term" value="F:CoA-transferase activity"/>
    <property type="evidence" value="ECO:0007669"/>
    <property type="project" value="TreeGrafter"/>
</dbReference>
<dbReference type="Pfam" id="PF02515">
    <property type="entry name" value="CoA_transf_3"/>
    <property type="match status" value="1"/>
</dbReference>
<dbReference type="Gene3D" id="3.30.1540.10">
    <property type="entry name" value="formyl-coa transferase, domain 3"/>
    <property type="match status" value="1"/>
</dbReference>
<dbReference type="AlphaFoldDB" id="A0A317CEL0"/>
<keyword evidence="4" id="KW-1185">Reference proteome</keyword>
<dbReference type="Gene3D" id="3.40.50.10540">
    <property type="entry name" value="Crotonobetainyl-coa:carnitine coa-transferase, domain 1"/>
    <property type="match status" value="1"/>
</dbReference>
<comment type="caution">
    <text evidence="3">The sequence shown here is derived from an EMBL/GenBank/DDBJ whole genome shotgun (WGS) entry which is preliminary data.</text>
</comment>
<dbReference type="OrthoDB" id="9058532at2"/>
<gene>
    <name evidence="3" type="ORF">DKT75_15760</name>
</gene>
<dbReference type="EMBL" id="QGKL01000039">
    <property type="protein sequence ID" value="PWQ94740.1"/>
    <property type="molecule type" value="Genomic_DNA"/>
</dbReference>
<name>A0A317CEL0_9GAMM</name>
<evidence type="ECO:0000256" key="2">
    <source>
        <dbReference type="SAM" id="MobiDB-lite"/>
    </source>
</evidence>
<dbReference type="RefSeq" id="WP_109824437.1">
    <property type="nucleotide sequence ID" value="NZ_QGKL01000039.1"/>
</dbReference>
<accession>A0A317CEL0</accession>
<evidence type="ECO:0000256" key="1">
    <source>
        <dbReference type="ARBA" id="ARBA00022679"/>
    </source>
</evidence>
<keyword evidence="1 3" id="KW-0808">Transferase</keyword>
<protein>
    <submittedName>
        <fullName evidence="3">CoA transferase</fullName>
    </submittedName>
</protein>
<dbReference type="InterPro" id="IPR044855">
    <property type="entry name" value="CoA-Trfase_III_dom3_sf"/>
</dbReference>
<dbReference type="InterPro" id="IPR003673">
    <property type="entry name" value="CoA-Trfase_fam_III"/>
</dbReference>
<organism evidence="3 4">
    <name type="scientific">Leucothrix arctica</name>
    <dbReference type="NCBI Taxonomy" id="1481894"/>
    <lineage>
        <taxon>Bacteria</taxon>
        <taxon>Pseudomonadati</taxon>
        <taxon>Pseudomonadota</taxon>
        <taxon>Gammaproteobacteria</taxon>
        <taxon>Thiotrichales</taxon>
        <taxon>Thiotrichaceae</taxon>
        <taxon>Leucothrix</taxon>
    </lineage>
</organism>
<proteinExistence type="predicted"/>
<reference evidence="3 4" key="1">
    <citation type="submission" date="2018-05" db="EMBL/GenBank/DDBJ databases">
        <title>Leucothrix arctica sp. nov., isolated from Arctic seawater.</title>
        <authorList>
            <person name="Choi A."/>
            <person name="Baek K."/>
        </authorList>
    </citation>
    <scope>NUCLEOTIDE SEQUENCE [LARGE SCALE GENOMIC DNA]</scope>
    <source>
        <strain evidence="3 4">IMCC9719</strain>
    </source>
</reference>
<dbReference type="InterPro" id="IPR023606">
    <property type="entry name" value="CoA-Trfase_III_dom_1_sf"/>
</dbReference>
<dbReference type="InterPro" id="IPR050483">
    <property type="entry name" value="CoA-transferase_III_domain"/>
</dbReference>
<dbReference type="PANTHER" id="PTHR48207:SF3">
    <property type="entry name" value="SUCCINATE--HYDROXYMETHYLGLUTARATE COA-TRANSFERASE"/>
    <property type="match status" value="1"/>
</dbReference>
<evidence type="ECO:0000313" key="4">
    <source>
        <dbReference type="Proteomes" id="UP000245506"/>
    </source>
</evidence>
<dbReference type="SUPFAM" id="SSF89796">
    <property type="entry name" value="CoA-transferase family III (CaiB/BaiF)"/>
    <property type="match status" value="1"/>
</dbReference>